<dbReference type="InterPro" id="IPR001534">
    <property type="entry name" value="Transthyretin-like"/>
</dbReference>
<comment type="similarity">
    <text evidence="2">Belongs to the nematode transthyretin-like family.</text>
</comment>
<sequence>MLVMKLPLLLILLVTYCVTGWTQQSTAVKGRLVCGTEPATNVTVRLMDNDRGIDRNDKMDSTYTDENGEFSLSGDETELTTIDPELIIYHQCNKGINPCPRRWKFGIPDKYIFAGDEPRKVFDIGTLNLEVEIERESFDCLF</sequence>
<dbReference type="Gene3D" id="2.60.40.3330">
    <property type="match status" value="1"/>
</dbReference>
<dbReference type="PANTHER" id="PTHR21700">
    <property type="entry name" value="TRANSTHYRETIN-LIKE FAMILY PROTEIN-RELATED"/>
    <property type="match status" value="1"/>
</dbReference>
<dbReference type="InterPro" id="IPR038479">
    <property type="entry name" value="Transthyretin-like_sf"/>
</dbReference>
<keyword evidence="7" id="KW-1185">Reference proteome</keyword>
<evidence type="ECO:0000256" key="1">
    <source>
        <dbReference type="ARBA" id="ARBA00004613"/>
    </source>
</evidence>
<feature type="signal peptide" evidence="5">
    <location>
        <begin position="1"/>
        <end position="20"/>
    </location>
</feature>
<comment type="caution">
    <text evidence="6">The sequence shown here is derived from an EMBL/GenBank/DDBJ whole genome shotgun (WGS) entry which is preliminary data.</text>
</comment>
<keyword evidence="4 5" id="KW-0732">Signal</keyword>
<protein>
    <submittedName>
        <fullName evidence="6">Uncharacterized protein</fullName>
    </submittedName>
</protein>
<evidence type="ECO:0000313" key="7">
    <source>
        <dbReference type="Proteomes" id="UP001608902"/>
    </source>
</evidence>
<keyword evidence="3" id="KW-0964">Secreted</keyword>
<evidence type="ECO:0000256" key="2">
    <source>
        <dbReference type="ARBA" id="ARBA00010112"/>
    </source>
</evidence>
<evidence type="ECO:0000256" key="3">
    <source>
        <dbReference type="ARBA" id="ARBA00022525"/>
    </source>
</evidence>
<comment type="subcellular location">
    <subcellularLocation>
        <location evidence="1">Secreted</location>
    </subcellularLocation>
</comment>
<evidence type="ECO:0000256" key="5">
    <source>
        <dbReference type="SAM" id="SignalP"/>
    </source>
</evidence>
<gene>
    <name evidence="6" type="ORF">AB6A40_009517</name>
</gene>
<evidence type="ECO:0000256" key="4">
    <source>
        <dbReference type="ARBA" id="ARBA00022729"/>
    </source>
</evidence>
<dbReference type="Proteomes" id="UP001608902">
    <property type="component" value="Unassembled WGS sequence"/>
</dbReference>
<reference evidence="6 7" key="1">
    <citation type="submission" date="2024-08" db="EMBL/GenBank/DDBJ databases">
        <title>Gnathostoma spinigerum genome.</title>
        <authorList>
            <person name="Gonzalez-Bertolin B."/>
            <person name="Monzon S."/>
            <person name="Zaballos A."/>
            <person name="Jimenez P."/>
            <person name="Dekumyoy P."/>
            <person name="Varona S."/>
            <person name="Cuesta I."/>
            <person name="Sumanam S."/>
            <person name="Adisakwattana P."/>
            <person name="Gasser R.B."/>
            <person name="Hernandez-Gonzalez A."/>
            <person name="Young N.D."/>
            <person name="Perteguer M.J."/>
        </authorList>
    </citation>
    <scope>NUCLEOTIDE SEQUENCE [LARGE SCALE GENOMIC DNA]</scope>
    <source>
        <strain evidence="6">AL3</strain>
        <tissue evidence="6">Liver</tissue>
    </source>
</reference>
<organism evidence="6 7">
    <name type="scientific">Gnathostoma spinigerum</name>
    <dbReference type="NCBI Taxonomy" id="75299"/>
    <lineage>
        <taxon>Eukaryota</taxon>
        <taxon>Metazoa</taxon>
        <taxon>Ecdysozoa</taxon>
        <taxon>Nematoda</taxon>
        <taxon>Chromadorea</taxon>
        <taxon>Rhabditida</taxon>
        <taxon>Spirurina</taxon>
        <taxon>Gnathostomatomorpha</taxon>
        <taxon>Gnathostomatoidea</taxon>
        <taxon>Gnathostomatidae</taxon>
        <taxon>Gnathostoma</taxon>
    </lineage>
</organism>
<proteinExistence type="inferred from homology"/>
<name>A0ABD6ES81_9BILA</name>
<accession>A0ABD6ES81</accession>
<evidence type="ECO:0000313" key="6">
    <source>
        <dbReference type="EMBL" id="MFH4982808.1"/>
    </source>
</evidence>
<feature type="chain" id="PRO_5044854016" evidence="5">
    <location>
        <begin position="21"/>
        <end position="142"/>
    </location>
</feature>
<dbReference type="Pfam" id="PF01060">
    <property type="entry name" value="TTR-52"/>
    <property type="match status" value="1"/>
</dbReference>
<dbReference type="GO" id="GO:0005576">
    <property type="term" value="C:extracellular region"/>
    <property type="evidence" value="ECO:0007669"/>
    <property type="project" value="UniProtKB-SubCell"/>
</dbReference>
<dbReference type="EMBL" id="JBGFUD010010145">
    <property type="protein sequence ID" value="MFH4982808.1"/>
    <property type="molecule type" value="Genomic_DNA"/>
</dbReference>
<dbReference type="AlphaFoldDB" id="A0ABD6ES81"/>